<comment type="caution">
    <text evidence="1">The sequence shown here is derived from an EMBL/GenBank/DDBJ whole genome shotgun (WGS) entry which is preliminary data.</text>
</comment>
<evidence type="ECO:0008006" key="2">
    <source>
        <dbReference type="Google" id="ProtNLM"/>
    </source>
</evidence>
<gene>
    <name evidence="1" type="ORF">S03H2_66503</name>
</gene>
<dbReference type="EMBL" id="BARU01043431">
    <property type="protein sequence ID" value="GAH81256.1"/>
    <property type="molecule type" value="Genomic_DNA"/>
</dbReference>
<accession>X1IFR6</accession>
<name>X1IFR6_9ZZZZ</name>
<organism evidence="1">
    <name type="scientific">marine sediment metagenome</name>
    <dbReference type="NCBI Taxonomy" id="412755"/>
    <lineage>
        <taxon>unclassified sequences</taxon>
        <taxon>metagenomes</taxon>
        <taxon>ecological metagenomes</taxon>
    </lineage>
</organism>
<feature type="non-terminal residue" evidence="1">
    <location>
        <position position="83"/>
    </location>
</feature>
<sequence>MVITAKSGGIKSVRVFISPKPLIPISTTNILCDLFFAIIGPSFDGHDFIIEAFNKGAMGAVACKSMSSLLQNEEIDKNKVIVE</sequence>
<dbReference type="AlphaFoldDB" id="X1IFR6"/>
<evidence type="ECO:0000313" key="1">
    <source>
        <dbReference type="EMBL" id="GAH81256.1"/>
    </source>
</evidence>
<dbReference type="InterPro" id="IPR035911">
    <property type="entry name" value="MurE/MurF_N"/>
</dbReference>
<reference evidence="1" key="1">
    <citation type="journal article" date="2014" name="Front. Microbiol.">
        <title>High frequency of phylogenetically diverse reductive dehalogenase-homologous genes in deep subseafloor sedimentary metagenomes.</title>
        <authorList>
            <person name="Kawai M."/>
            <person name="Futagami T."/>
            <person name="Toyoda A."/>
            <person name="Takaki Y."/>
            <person name="Nishi S."/>
            <person name="Hori S."/>
            <person name="Arai W."/>
            <person name="Tsubouchi T."/>
            <person name="Morono Y."/>
            <person name="Uchiyama I."/>
            <person name="Ito T."/>
            <person name="Fujiyama A."/>
            <person name="Inagaki F."/>
            <person name="Takami H."/>
        </authorList>
    </citation>
    <scope>NUCLEOTIDE SEQUENCE</scope>
    <source>
        <strain evidence="1">Expedition CK06-06</strain>
    </source>
</reference>
<proteinExistence type="predicted"/>
<dbReference type="Gene3D" id="3.40.1390.10">
    <property type="entry name" value="MurE/MurF, N-terminal domain"/>
    <property type="match status" value="1"/>
</dbReference>
<dbReference type="SUPFAM" id="SSF63418">
    <property type="entry name" value="MurE/MurF N-terminal domain"/>
    <property type="match status" value="1"/>
</dbReference>
<protein>
    <recommendedName>
        <fullName evidence="2">Mur ligase N-terminal catalytic domain-containing protein</fullName>
    </recommendedName>
</protein>